<dbReference type="GO" id="GO:0005509">
    <property type="term" value="F:calcium ion binding"/>
    <property type="evidence" value="ECO:0007669"/>
    <property type="project" value="InterPro"/>
</dbReference>
<dbReference type="InterPro" id="IPR011049">
    <property type="entry name" value="Serralysin-like_metalloprot_C"/>
</dbReference>
<dbReference type="InterPro" id="IPR050557">
    <property type="entry name" value="RTX_toxin/Mannuronan_C5-epim"/>
</dbReference>
<dbReference type="GO" id="GO:0005576">
    <property type="term" value="C:extracellular region"/>
    <property type="evidence" value="ECO:0007669"/>
    <property type="project" value="UniProtKB-SubCell"/>
</dbReference>
<gene>
    <name evidence="3" type="ORF">DWE98_10855</name>
</gene>
<proteinExistence type="predicted"/>
<organism evidence="3 4">
    <name type="scientific">Bosea caraganae</name>
    <dbReference type="NCBI Taxonomy" id="2763117"/>
    <lineage>
        <taxon>Bacteria</taxon>
        <taxon>Pseudomonadati</taxon>
        <taxon>Pseudomonadota</taxon>
        <taxon>Alphaproteobacteria</taxon>
        <taxon>Hyphomicrobiales</taxon>
        <taxon>Boseaceae</taxon>
        <taxon>Bosea</taxon>
    </lineage>
</organism>
<accession>A0A370L829</accession>
<sequence length="319" mass="32551">MVTYVGTLGSDIYTGTDAVMYGLDGNDNLSATAGSHTLYGGEGTDRLNFQDGTNSYGDMYGGSGDDNLDADESSFAGTDDMYGDEGNDVIYAYAGADRLDGGQGNDLLYAGAGIDYLYGGDGGDTLDGGADADSLYGGRGNDTLLGGTGADLMIGGEGEDTYEVDNVGDRVFEFAGQGIADKVFAYVDFALPDAVDNLIMGGNAVYGTGSSTDNIIIGNAQNNVLQGGAGYDTLTGGAGSDLFVVRPGFGVDVITDFVAGAGTPDAVVFSTALFQSFAQVYANSAQVGADTWIGDGYGNTVVLQNVNRAALHANDFGFV</sequence>
<dbReference type="PRINTS" id="PR00313">
    <property type="entry name" value="CABNDNGRPT"/>
</dbReference>
<reference evidence="4" key="1">
    <citation type="submission" date="2018-07" db="EMBL/GenBank/DDBJ databases">
        <authorList>
            <person name="Safronova V.I."/>
            <person name="Chirak E.R."/>
            <person name="Sazanova A.L."/>
        </authorList>
    </citation>
    <scope>NUCLEOTIDE SEQUENCE [LARGE SCALE GENOMIC DNA]</scope>
    <source>
        <strain evidence="4">RCAM04685</strain>
    </source>
</reference>
<keyword evidence="2" id="KW-0964">Secreted</keyword>
<dbReference type="Gene3D" id="2.150.10.10">
    <property type="entry name" value="Serralysin-like metalloprotease, C-terminal"/>
    <property type="match status" value="3"/>
</dbReference>
<dbReference type="Pfam" id="PF00353">
    <property type="entry name" value="HemolysinCabind"/>
    <property type="match status" value="4"/>
</dbReference>
<dbReference type="SUPFAM" id="SSF51120">
    <property type="entry name" value="beta-Roll"/>
    <property type="match status" value="2"/>
</dbReference>
<dbReference type="EMBL" id="QQTP01000004">
    <property type="protein sequence ID" value="RDJ26313.1"/>
    <property type="molecule type" value="Genomic_DNA"/>
</dbReference>
<evidence type="ECO:0000313" key="4">
    <source>
        <dbReference type="Proteomes" id="UP000255207"/>
    </source>
</evidence>
<dbReference type="PANTHER" id="PTHR38340:SF1">
    <property type="entry name" value="S-LAYER PROTEIN"/>
    <property type="match status" value="1"/>
</dbReference>
<name>A0A370L829_9HYPH</name>
<keyword evidence="4" id="KW-1185">Reference proteome</keyword>
<dbReference type="OrthoDB" id="8144624at2"/>
<dbReference type="PROSITE" id="PS00330">
    <property type="entry name" value="HEMOLYSIN_CALCIUM"/>
    <property type="match status" value="3"/>
</dbReference>
<dbReference type="AlphaFoldDB" id="A0A370L829"/>
<evidence type="ECO:0000313" key="3">
    <source>
        <dbReference type="EMBL" id="RDJ26313.1"/>
    </source>
</evidence>
<evidence type="ECO:0000256" key="1">
    <source>
        <dbReference type="ARBA" id="ARBA00004613"/>
    </source>
</evidence>
<dbReference type="PANTHER" id="PTHR38340">
    <property type="entry name" value="S-LAYER PROTEIN"/>
    <property type="match status" value="1"/>
</dbReference>
<dbReference type="InterPro" id="IPR001343">
    <property type="entry name" value="Hemolysn_Ca-bd"/>
</dbReference>
<protein>
    <submittedName>
        <fullName evidence="3">Calcium-binding protein</fullName>
    </submittedName>
</protein>
<comment type="caution">
    <text evidence="3">The sequence shown here is derived from an EMBL/GenBank/DDBJ whole genome shotgun (WGS) entry which is preliminary data.</text>
</comment>
<dbReference type="Proteomes" id="UP000255207">
    <property type="component" value="Unassembled WGS sequence"/>
</dbReference>
<evidence type="ECO:0000256" key="2">
    <source>
        <dbReference type="ARBA" id="ARBA00022525"/>
    </source>
</evidence>
<dbReference type="InterPro" id="IPR018511">
    <property type="entry name" value="Hemolysin-typ_Ca-bd_CS"/>
</dbReference>
<dbReference type="RefSeq" id="WP_114829255.1">
    <property type="nucleotide sequence ID" value="NZ_QQTO01000022.1"/>
</dbReference>
<comment type="subcellular location">
    <subcellularLocation>
        <location evidence="1">Secreted</location>
    </subcellularLocation>
</comment>